<name>A0A918JJB5_9ALTE</name>
<comment type="caution">
    <text evidence="1">The sequence shown here is derived from an EMBL/GenBank/DDBJ whole genome shotgun (WGS) entry which is preliminary data.</text>
</comment>
<proteinExistence type="predicted"/>
<evidence type="ECO:0000313" key="1">
    <source>
        <dbReference type="EMBL" id="GGW83906.1"/>
    </source>
</evidence>
<sequence length="302" mass="34828">MPLTVDCKTHEIIELQEFVDRLYENKVDPSDQESLLAAAPDLKALSNNKHFLGQYIANEIKNYSEFQKDNTYSSQVILLHAPSEGSKFFVRANVWPSKKDYLTLINGEDAFFYHKPHDHNFNFLTVGYIGSGYWSDYYEYDYDKVIGYPGESVNLKFVERSNLQEGKVMLYRAHLDVHDQLPADEYSISLNIMENSISNPMLDQYSFDTENRKIKSIINNNGTKALFDVAVIAGDDSSYDVVDHIANNHLIERVRLNAIDAMSKKQDTLEDIIGHYERYARDRSVFVQKNIKTRLLKLESLA</sequence>
<dbReference type="EMBL" id="BMXP01000003">
    <property type="protein sequence ID" value="GGW83906.1"/>
    <property type="molecule type" value="Genomic_DNA"/>
</dbReference>
<dbReference type="RefSeq" id="WP_189405342.1">
    <property type="nucleotide sequence ID" value="NZ_BMXP01000003.1"/>
</dbReference>
<reference evidence="1" key="1">
    <citation type="journal article" date="2014" name="Int. J. Syst. Evol. Microbiol.">
        <title>Complete genome sequence of Corynebacterium casei LMG S-19264T (=DSM 44701T), isolated from a smear-ripened cheese.</title>
        <authorList>
            <consortium name="US DOE Joint Genome Institute (JGI-PGF)"/>
            <person name="Walter F."/>
            <person name="Albersmeier A."/>
            <person name="Kalinowski J."/>
            <person name="Ruckert C."/>
        </authorList>
    </citation>
    <scope>NUCLEOTIDE SEQUENCE</scope>
    <source>
        <strain evidence="1">KCTC 22164</strain>
    </source>
</reference>
<evidence type="ECO:0000313" key="2">
    <source>
        <dbReference type="Proteomes" id="UP000631300"/>
    </source>
</evidence>
<keyword evidence="2" id="KW-1185">Reference proteome</keyword>
<protein>
    <submittedName>
        <fullName evidence="1">Uncharacterized protein</fullName>
    </submittedName>
</protein>
<organism evidence="1 2">
    <name type="scientific">Alteromonas halophila</name>
    <dbReference type="NCBI Taxonomy" id="516698"/>
    <lineage>
        <taxon>Bacteria</taxon>
        <taxon>Pseudomonadati</taxon>
        <taxon>Pseudomonadota</taxon>
        <taxon>Gammaproteobacteria</taxon>
        <taxon>Alteromonadales</taxon>
        <taxon>Alteromonadaceae</taxon>
        <taxon>Alteromonas/Salinimonas group</taxon>
        <taxon>Alteromonas</taxon>
    </lineage>
</organism>
<reference evidence="1" key="2">
    <citation type="submission" date="2020-09" db="EMBL/GenBank/DDBJ databases">
        <authorList>
            <person name="Sun Q."/>
            <person name="Kim S."/>
        </authorList>
    </citation>
    <scope>NUCLEOTIDE SEQUENCE</scope>
    <source>
        <strain evidence="1">KCTC 22164</strain>
    </source>
</reference>
<dbReference type="AlphaFoldDB" id="A0A918JJB5"/>
<dbReference type="Proteomes" id="UP000631300">
    <property type="component" value="Unassembled WGS sequence"/>
</dbReference>
<accession>A0A918JJB5</accession>
<gene>
    <name evidence="1" type="ORF">GCM10007391_16900</name>
</gene>